<sequence length="433" mass="48863">MTRKPTFGSALRGTHFSFSPSFTPLNHGSYGAAPRAIEEKHFDFQKLVSERPDVFMTYKLPVFLDESRKAIAPLLGVPADEVVFVPNATTGVNTVLRNLKFEEGDVIVHFSTIYDSCEKTIASVGELSHLRAANIPLAYPIEDDDIVRKLRDKVLQERKEGKNVKMAMFDTVLTFPGARMPWEDLVAACRELEVLSLIDGAHGIGFIDLTHLGKVSPDFFVSNCHKWLYVPRGCAVFHVPARNQHLIRTSLPTSHPYLFPGEKPDPVGKPQFVKLFDFVATLDYTPFCCVPAAIEYREELGGEEAIRNYCWDLASQGGKRVAEILGTYVMDNRTNTLTKCSFANVRLPVEFKRDGDATEKSHFTAEDAMKIQKWINLTALNEFDTYLQTAFHAGSMWVRLSGQIYLGFKDFEWVGYKLKELCHRLKENPKLVG</sequence>
<name>A0A0C3HH68_OIDMZ</name>
<dbReference type="HOGENOM" id="CLU_003433_3_0_1"/>
<dbReference type="SUPFAM" id="SSF53383">
    <property type="entry name" value="PLP-dependent transferases"/>
    <property type="match status" value="1"/>
</dbReference>
<dbReference type="AlphaFoldDB" id="A0A0C3HH68"/>
<keyword evidence="4" id="KW-1185">Reference proteome</keyword>
<dbReference type="InterPro" id="IPR015424">
    <property type="entry name" value="PyrdxlP-dep_Trfase"/>
</dbReference>
<organism evidence="3 4">
    <name type="scientific">Oidiodendron maius (strain Zn)</name>
    <dbReference type="NCBI Taxonomy" id="913774"/>
    <lineage>
        <taxon>Eukaryota</taxon>
        <taxon>Fungi</taxon>
        <taxon>Dikarya</taxon>
        <taxon>Ascomycota</taxon>
        <taxon>Pezizomycotina</taxon>
        <taxon>Leotiomycetes</taxon>
        <taxon>Leotiomycetes incertae sedis</taxon>
        <taxon>Myxotrichaceae</taxon>
        <taxon>Oidiodendron</taxon>
    </lineage>
</organism>
<reference evidence="3 4" key="1">
    <citation type="submission" date="2014-04" db="EMBL/GenBank/DDBJ databases">
        <authorList>
            <consortium name="DOE Joint Genome Institute"/>
            <person name="Kuo A."/>
            <person name="Martino E."/>
            <person name="Perotto S."/>
            <person name="Kohler A."/>
            <person name="Nagy L.G."/>
            <person name="Floudas D."/>
            <person name="Copeland A."/>
            <person name="Barry K.W."/>
            <person name="Cichocki N."/>
            <person name="Veneault-Fourrey C."/>
            <person name="LaButti K."/>
            <person name="Lindquist E.A."/>
            <person name="Lipzen A."/>
            <person name="Lundell T."/>
            <person name="Morin E."/>
            <person name="Murat C."/>
            <person name="Sun H."/>
            <person name="Tunlid A."/>
            <person name="Henrissat B."/>
            <person name="Grigoriev I.V."/>
            <person name="Hibbett D.S."/>
            <person name="Martin F."/>
            <person name="Nordberg H.P."/>
            <person name="Cantor M.N."/>
            <person name="Hua S.X."/>
        </authorList>
    </citation>
    <scope>NUCLEOTIDE SEQUENCE [LARGE SCALE GENOMIC DNA]</scope>
    <source>
        <strain evidence="3 4">Zn</strain>
    </source>
</reference>
<protein>
    <recommendedName>
        <fullName evidence="2">Aminotransferase class V domain-containing protein</fullName>
    </recommendedName>
</protein>
<reference evidence="4" key="2">
    <citation type="submission" date="2015-01" db="EMBL/GenBank/DDBJ databases">
        <title>Evolutionary Origins and Diversification of the Mycorrhizal Mutualists.</title>
        <authorList>
            <consortium name="DOE Joint Genome Institute"/>
            <consortium name="Mycorrhizal Genomics Consortium"/>
            <person name="Kohler A."/>
            <person name="Kuo A."/>
            <person name="Nagy L.G."/>
            <person name="Floudas D."/>
            <person name="Copeland A."/>
            <person name="Barry K.W."/>
            <person name="Cichocki N."/>
            <person name="Veneault-Fourrey C."/>
            <person name="LaButti K."/>
            <person name="Lindquist E.A."/>
            <person name="Lipzen A."/>
            <person name="Lundell T."/>
            <person name="Morin E."/>
            <person name="Murat C."/>
            <person name="Riley R."/>
            <person name="Ohm R."/>
            <person name="Sun H."/>
            <person name="Tunlid A."/>
            <person name="Henrissat B."/>
            <person name="Grigoriev I.V."/>
            <person name="Hibbett D.S."/>
            <person name="Martin F."/>
        </authorList>
    </citation>
    <scope>NUCLEOTIDE SEQUENCE [LARGE SCALE GENOMIC DNA]</scope>
    <source>
        <strain evidence="4">Zn</strain>
    </source>
</reference>
<evidence type="ECO:0000313" key="4">
    <source>
        <dbReference type="Proteomes" id="UP000054321"/>
    </source>
</evidence>
<dbReference type="PANTHER" id="PTHR43092:SF2">
    <property type="entry name" value="HERCYNYLCYSTEINE SULFOXIDE LYASE"/>
    <property type="match status" value="1"/>
</dbReference>
<dbReference type="Proteomes" id="UP000054321">
    <property type="component" value="Unassembled WGS sequence"/>
</dbReference>
<dbReference type="InterPro" id="IPR000192">
    <property type="entry name" value="Aminotrans_V_dom"/>
</dbReference>
<evidence type="ECO:0000256" key="1">
    <source>
        <dbReference type="ARBA" id="ARBA00022898"/>
    </source>
</evidence>
<dbReference type="OrthoDB" id="5978656at2759"/>
<evidence type="ECO:0000313" key="3">
    <source>
        <dbReference type="EMBL" id="KIN07556.1"/>
    </source>
</evidence>
<dbReference type="InterPro" id="IPR015421">
    <property type="entry name" value="PyrdxlP-dep_Trfase_major"/>
</dbReference>
<feature type="domain" description="Aminotransferase class V" evidence="2">
    <location>
        <begin position="64"/>
        <end position="329"/>
    </location>
</feature>
<accession>A0A0C3HH68</accession>
<dbReference type="EMBL" id="KN832870">
    <property type="protein sequence ID" value="KIN07556.1"/>
    <property type="molecule type" value="Genomic_DNA"/>
</dbReference>
<gene>
    <name evidence="3" type="ORF">OIDMADRAFT_107757</name>
</gene>
<dbReference type="InParanoid" id="A0A0C3HH68"/>
<dbReference type="STRING" id="913774.A0A0C3HH68"/>
<evidence type="ECO:0000259" key="2">
    <source>
        <dbReference type="Pfam" id="PF00266"/>
    </source>
</evidence>
<keyword evidence="1" id="KW-0663">Pyridoxal phosphate</keyword>
<dbReference type="Pfam" id="PF00266">
    <property type="entry name" value="Aminotran_5"/>
    <property type="match status" value="1"/>
</dbReference>
<proteinExistence type="predicted"/>
<dbReference type="Gene3D" id="3.40.640.10">
    <property type="entry name" value="Type I PLP-dependent aspartate aminotransferase-like (Major domain)"/>
    <property type="match status" value="1"/>
</dbReference>
<dbReference type="PANTHER" id="PTHR43092">
    <property type="entry name" value="L-CYSTEINE DESULFHYDRASE"/>
    <property type="match status" value="1"/>
</dbReference>